<organism evidence="7 8">
    <name type="scientific">Ditylenchus dipsaci</name>
    <dbReference type="NCBI Taxonomy" id="166011"/>
    <lineage>
        <taxon>Eukaryota</taxon>
        <taxon>Metazoa</taxon>
        <taxon>Ecdysozoa</taxon>
        <taxon>Nematoda</taxon>
        <taxon>Chromadorea</taxon>
        <taxon>Rhabditida</taxon>
        <taxon>Tylenchina</taxon>
        <taxon>Tylenchomorpha</taxon>
        <taxon>Sphaerularioidea</taxon>
        <taxon>Anguinidae</taxon>
        <taxon>Anguininae</taxon>
        <taxon>Ditylenchus</taxon>
    </lineage>
</organism>
<evidence type="ECO:0000256" key="1">
    <source>
        <dbReference type="ARBA" id="ARBA00003046"/>
    </source>
</evidence>
<dbReference type="InterPro" id="IPR004226">
    <property type="entry name" value="TBCA"/>
</dbReference>
<dbReference type="Gene3D" id="1.20.58.90">
    <property type="match status" value="1"/>
</dbReference>
<dbReference type="GO" id="GO:0007023">
    <property type="term" value="P:post-chaperonin tubulin folding pathway"/>
    <property type="evidence" value="ECO:0007669"/>
    <property type="project" value="UniProtKB-UniRule"/>
</dbReference>
<sequence>MDEYMVKKANEVLQETRNMLPITSANVKKALNELKQVVDGNRDALKETAQLAAADQEMTNAVAVVDA</sequence>
<comment type="similarity">
    <text evidence="2 6">Belongs to the TBCA family.</text>
</comment>
<dbReference type="SUPFAM" id="SSF46988">
    <property type="entry name" value="Tubulin chaperone cofactor A"/>
    <property type="match status" value="1"/>
</dbReference>
<dbReference type="AlphaFoldDB" id="A0A915EEL8"/>
<reference evidence="8" key="1">
    <citation type="submission" date="2022-11" db="UniProtKB">
        <authorList>
            <consortium name="WormBaseParasite"/>
        </authorList>
    </citation>
    <scope>IDENTIFICATION</scope>
</reference>
<evidence type="ECO:0000256" key="4">
    <source>
        <dbReference type="ARBA" id="ARBA00023186"/>
    </source>
</evidence>
<comment type="subcellular location">
    <subcellularLocation>
        <location evidence="6">Cytoplasm</location>
        <location evidence="6">Cytoskeleton</location>
    </subcellularLocation>
</comment>
<evidence type="ECO:0000256" key="2">
    <source>
        <dbReference type="ARBA" id="ARBA00006806"/>
    </source>
</evidence>
<keyword evidence="6" id="KW-0963">Cytoplasm</keyword>
<accession>A0A915EEL8</accession>
<dbReference type="Proteomes" id="UP000887574">
    <property type="component" value="Unplaced"/>
</dbReference>
<comment type="subunit">
    <text evidence="5 6">Supercomplex made of cofactors A to E. Cofactors A and D function by capturing and stabilizing tubulin in a quasi-native conformation. Cofactor E binds to the cofactor D-tubulin complex; interaction with cofactor C then causes the release of tubulin polypeptides that are committed to the native state.</text>
</comment>
<evidence type="ECO:0000256" key="3">
    <source>
        <dbReference type="ARBA" id="ARBA00015002"/>
    </source>
</evidence>
<keyword evidence="4 6" id="KW-0143">Chaperone</keyword>
<evidence type="ECO:0000256" key="6">
    <source>
        <dbReference type="RuleBase" id="RU364030"/>
    </source>
</evidence>
<evidence type="ECO:0000313" key="7">
    <source>
        <dbReference type="Proteomes" id="UP000887574"/>
    </source>
</evidence>
<protein>
    <recommendedName>
        <fullName evidence="3 6">Tubulin-specific chaperone A</fullName>
    </recommendedName>
</protein>
<keyword evidence="7" id="KW-1185">Reference proteome</keyword>
<dbReference type="GO" id="GO:0007021">
    <property type="term" value="P:tubulin complex assembly"/>
    <property type="evidence" value="ECO:0007669"/>
    <property type="project" value="UniProtKB-UniRule"/>
</dbReference>
<evidence type="ECO:0000256" key="5">
    <source>
        <dbReference type="ARBA" id="ARBA00026055"/>
    </source>
</evidence>
<proteinExistence type="inferred from homology"/>
<comment type="function">
    <text evidence="1">Tubulin-folding protein; involved in the early step of the tubulin folding pathway.</text>
</comment>
<dbReference type="GO" id="GO:0048487">
    <property type="term" value="F:beta-tubulin binding"/>
    <property type="evidence" value="ECO:0007669"/>
    <property type="project" value="InterPro"/>
</dbReference>
<dbReference type="GO" id="GO:0005874">
    <property type="term" value="C:microtubule"/>
    <property type="evidence" value="ECO:0007669"/>
    <property type="project" value="UniProtKB-KW"/>
</dbReference>
<keyword evidence="6" id="KW-0493">Microtubule</keyword>
<dbReference type="InterPro" id="IPR036126">
    <property type="entry name" value="TBCA_sf"/>
</dbReference>
<dbReference type="Pfam" id="PF02970">
    <property type="entry name" value="TBCA"/>
    <property type="match status" value="1"/>
</dbReference>
<evidence type="ECO:0000313" key="8">
    <source>
        <dbReference type="WBParaSite" id="jg5536"/>
    </source>
</evidence>
<dbReference type="WBParaSite" id="jg5536">
    <property type="protein sequence ID" value="jg5536"/>
    <property type="gene ID" value="jg5536"/>
</dbReference>
<name>A0A915EEL8_9BILA</name>
<keyword evidence="6" id="KW-0206">Cytoskeleton</keyword>